<accession>A0ACB0KHW5</accession>
<evidence type="ECO:0000313" key="1">
    <source>
        <dbReference type="EMBL" id="CAJ2656884.1"/>
    </source>
</evidence>
<organism evidence="1 2">
    <name type="scientific">Trifolium pratense</name>
    <name type="common">Red clover</name>
    <dbReference type="NCBI Taxonomy" id="57577"/>
    <lineage>
        <taxon>Eukaryota</taxon>
        <taxon>Viridiplantae</taxon>
        <taxon>Streptophyta</taxon>
        <taxon>Embryophyta</taxon>
        <taxon>Tracheophyta</taxon>
        <taxon>Spermatophyta</taxon>
        <taxon>Magnoliopsida</taxon>
        <taxon>eudicotyledons</taxon>
        <taxon>Gunneridae</taxon>
        <taxon>Pentapetalae</taxon>
        <taxon>rosids</taxon>
        <taxon>fabids</taxon>
        <taxon>Fabales</taxon>
        <taxon>Fabaceae</taxon>
        <taxon>Papilionoideae</taxon>
        <taxon>50 kb inversion clade</taxon>
        <taxon>NPAAA clade</taxon>
        <taxon>Hologalegina</taxon>
        <taxon>IRL clade</taxon>
        <taxon>Trifolieae</taxon>
        <taxon>Trifolium</taxon>
    </lineage>
</organism>
<name>A0ACB0KHW5_TRIPR</name>
<protein>
    <submittedName>
        <fullName evidence="1">Uncharacterized protein</fullName>
    </submittedName>
</protein>
<proteinExistence type="predicted"/>
<sequence>MPMSINTNTFCEASKDNICELSIMNLRYVVLLIFVLLASTTVRNQATLGVWNPIKNINDPYVTEIANYAVDEHDKRTGLNLKLEKVISGETKIVDGIIYCLNITATDSSASSKYNIVVLDKLSQHFRNLTSFVPISD</sequence>
<reference evidence="1" key="1">
    <citation type="submission" date="2023-10" db="EMBL/GenBank/DDBJ databases">
        <authorList>
            <person name="Rodriguez Cubillos JULIANA M."/>
            <person name="De Vega J."/>
        </authorList>
    </citation>
    <scope>NUCLEOTIDE SEQUENCE</scope>
</reference>
<dbReference type="Proteomes" id="UP001177021">
    <property type="component" value="Unassembled WGS sequence"/>
</dbReference>
<comment type="caution">
    <text evidence="1">The sequence shown here is derived from an EMBL/GenBank/DDBJ whole genome shotgun (WGS) entry which is preliminary data.</text>
</comment>
<keyword evidence="2" id="KW-1185">Reference proteome</keyword>
<dbReference type="EMBL" id="CASHSV030000311">
    <property type="protein sequence ID" value="CAJ2656884.1"/>
    <property type="molecule type" value="Genomic_DNA"/>
</dbReference>
<evidence type="ECO:0000313" key="2">
    <source>
        <dbReference type="Proteomes" id="UP001177021"/>
    </source>
</evidence>
<gene>
    <name evidence="1" type="ORF">MILVUS5_LOCUS23545</name>
</gene>